<reference evidence="2" key="1">
    <citation type="journal article" date="2020" name="ISME J.">
        <title>Comparative genomics reveals insights into cyanobacterial evolution and habitat adaptation.</title>
        <authorList>
            <person name="Chen M.Y."/>
            <person name="Teng W.K."/>
            <person name="Zhao L."/>
            <person name="Hu C.X."/>
            <person name="Zhou Y.K."/>
            <person name="Han B.P."/>
            <person name="Song L.R."/>
            <person name="Shu W.S."/>
        </authorList>
    </citation>
    <scope>NUCLEOTIDE SEQUENCE [LARGE SCALE GENOMIC DNA]</scope>
    <source>
        <strain evidence="2">FACHB-251</strain>
    </source>
</reference>
<proteinExistence type="predicted"/>
<dbReference type="RefSeq" id="WP_190561037.1">
    <property type="nucleotide sequence ID" value="NZ_JACJQU010000007.1"/>
</dbReference>
<accession>A0A926WI45</accession>
<dbReference type="AlphaFoldDB" id="A0A926WI45"/>
<dbReference type="EMBL" id="JACJQU010000007">
    <property type="protein sequence ID" value="MBD2294535.1"/>
    <property type="molecule type" value="Genomic_DNA"/>
</dbReference>
<evidence type="ECO:0000313" key="2">
    <source>
        <dbReference type="Proteomes" id="UP000662185"/>
    </source>
</evidence>
<evidence type="ECO:0000313" key="1">
    <source>
        <dbReference type="EMBL" id="MBD2294535.1"/>
    </source>
</evidence>
<organism evidence="1 2">
    <name type="scientific">Anabaena sphaerica FACHB-251</name>
    <dbReference type="NCBI Taxonomy" id="2692883"/>
    <lineage>
        <taxon>Bacteria</taxon>
        <taxon>Bacillati</taxon>
        <taxon>Cyanobacteriota</taxon>
        <taxon>Cyanophyceae</taxon>
        <taxon>Nostocales</taxon>
        <taxon>Nostocaceae</taxon>
        <taxon>Anabaena</taxon>
    </lineage>
</organism>
<comment type="caution">
    <text evidence="1">The sequence shown here is derived from an EMBL/GenBank/DDBJ whole genome shotgun (WGS) entry which is preliminary data.</text>
</comment>
<protein>
    <submittedName>
        <fullName evidence="1">Uncharacterized protein</fullName>
    </submittedName>
</protein>
<name>A0A926WI45_9NOST</name>
<keyword evidence="2" id="KW-1185">Reference proteome</keyword>
<sequence>MKSGERIEFSFWEAGCLIWVGAKDLCGLPYQEFCNLIWGNEPEKIKPFILENPAFLAMNLYQDDGYRVRVVMGELNPQETEEWVARVRWKLDLSCGAMVVSGILDEDEEEFQNLPSAEEIEDGDGLQCYVEVPPGIYQIEIYSYAPGDLSTGWGQITNPKLFRPQPGIEPESIKDYFLRTRQPEEMTAWIGYEITEDEKKKREFYQAAVEENYIDFIIRLSPVVEDLPVPKLEADGGVAWEFRKPEKCPLGIVGMKG</sequence>
<dbReference type="Proteomes" id="UP000662185">
    <property type="component" value="Unassembled WGS sequence"/>
</dbReference>
<gene>
    <name evidence="1" type="ORF">H6G06_13875</name>
</gene>